<reference evidence="1" key="1">
    <citation type="submission" date="2021-02" db="EMBL/GenBank/DDBJ databases">
        <title>Comparative genomics reveals that relaxation of natural selection precedes convergent phenotypic evolution of cavefish.</title>
        <authorList>
            <person name="Peng Z."/>
        </authorList>
    </citation>
    <scope>NUCLEOTIDE SEQUENCE</scope>
    <source>
        <tissue evidence="1">Muscle</tissue>
    </source>
</reference>
<protein>
    <submittedName>
        <fullName evidence="1">Uncharacterized protein</fullName>
    </submittedName>
</protein>
<comment type="caution">
    <text evidence="1">The sequence shown here is derived from an EMBL/GenBank/DDBJ whole genome shotgun (WGS) entry which is preliminary data.</text>
</comment>
<proteinExistence type="predicted"/>
<dbReference type="EMBL" id="JAFHDT010000016">
    <property type="protein sequence ID" value="KAI7798493.1"/>
    <property type="molecule type" value="Genomic_DNA"/>
</dbReference>
<evidence type="ECO:0000313" key="2">
    <source>
        <dbReference type="Proteomes" id="UP001059041"/>
    </source>
</evidence>
<gene>
    <name evidence="1" type="ORF">IRJ41_004094</name>
</gene>
<sequence>MGLGTDGGVKRSGKTILFRNINILHDYKTVRVEYTITNTIGVVADQDSDSSILDQFSHLYHEIHIRSILFRFTASFQETKHPNKQAVV</sequence>
<accession>A0A9W7TGW2</accession>
<dbReference type="AlphaFoldDB" id="A0A9W7TGW2"/>
<keyword evidence="2" id="KW-1185">Reference proteome</keyword>
<organism evidence="1 2">
    <name type="scientific">Triplophysa rosa</name>
    <name type="common">Cave loach</name>
    <dbReference type="NCBI Taxonomy" id="992332"/>
    <lineage>
        <taxon>Eukaryota</taxon>
        <taxon>Metazoa</taxon>
        <taxon>Chordata</taxon>
        <taxon>Craniata</taxon>
        <taxon>Vertebrata</taxon>
        <taxon>Euteleostomi</taxon>
        <taxon>Actinopterygii</taxon>
        <taxon>Neopterygii</taxon>
        <taxon>Teleostei</taxon>
        <taxon>Ostariophysi</taxon>
        <taxon>Cypriniformes</taxon>
        <taxon>Nemacheilidae</taxon>
        <taxon>Triplophysa</taxon>
    </lineage>
</organism>
<name>A0A9W7TGW2_TRIRA</name>
<evidence type="ECO:0000313" key="1">
    <source>
        <dbReference type="EMBL" id="KAI7798493.1"/>
    </source>
</evidence>
<dbReference type="Proteomes" id="UP001059041">
    <property type="component" value="Linkage Group LG16"/>
</dbReference>